<dbReference type="EMBL" id="BAABHK010000021">
    <property type="protein sequence ID" value="GAA4638013.1"/>
    <property type="molecule type" value="Genomic_DNA"/>
</dbReference>
<dbReference type="Gene3D" id="1.10.357.10">
    <property type="entry name" value="Tetracycline Repressor, domain 2"/>
    <property type="match status" value="1"/>
</dbReference>
<keyword evidence="2" id="KW-0804">Transcription</keyword>
<feature type="domain" description="Tetracycline repressor TetR C-terminal" evidence="3">
    <location>
        <begin position="33"/>
        <end position="121"/>
    </location>
</feature>
<evidence type="ECO:0000259" key="3">
    <source>
        <dbReference type="Pfam" id="PF02909"/>
    </source>
</evidence>
<dbReference type="SUPFAM" id="SSF48498">
    <property type="entry name" value="Tetracyclin repressor-like, C-terminal domain"/>
    <property type="match status" value="1"/>
</dbReference>
<evidence type="ECO:0000256" key="2">
    <source>
        <dbReference type="ARBA" id="ARBA00023163"/>
    </source>
</evidence>
<gene>
    <name evidence="4" type="ORF">GCM10023196_094100</name>
</gene>
<evidence type="ECO:0000256" key="1">
    <source>
        <dbReference type="ARBA" id="ARBA00023015"/>
    </source>
</evidence>
<accession>A0ABP8URY7</accession>
<evidence type="ECO:0000313" key="4">
    <source>
        <dbReference type="EMBL" id="GAA4638013.1"/>
    </source>
</evidence>
<dbReference type="RefSeq" id="WP_345441278.1">
    <property type="nucleotide sequence ID" value="NZ_BAABHK010000021.1"/>
</dbReference>
<dbReference type="InterPro" id="IPR004111">
    <property type="entry name" value="Repressor_TetR_C"/>
</dbReference>
<dbReference type="Proteomes" id="UP001501442">
    <property type="component" value="Unassembled WGS sequence"/>
</dbReference>
<dbReference type="Pfam" id="PF02909">
    <property type="entry name" value="TetR_C_1"/>
    <property type="match status" value="1"/>
</dbReference>
<name>A0ABP8URY7_9ACTN</name>
<protein>
    <recommendedName>
        <fullName evidence="3">Tetracycline repressor TetR C-terminal domain-containing protein</fullName>
    </recommendedName>
</protein>
<dbReference type="InterPro" id="IPR036271">
    <property type="entry name" value="Tet_transcr_reg_TetR-rel_C_sf"/>
</dbReference>
<evidence type="ECO:0000313" key="5">
    <source>
        <dbReference type="Proteomes" id="UP001501442"/>
    </source>
</evidence>
<keyword evidence="5" id="KW-1185">Reference proteome</keyword>
<reference evidence="5" key="1">
    <citation type="journal article" date="2019" name="Int. J. Syst. Evol. Microbiol.">
        <title>The Global Catalogue of Microorganisms (GCM) 10K type strain sequencing project: providing services to taxonomists for standard genome sequencing and annotation.</title>
        <authorList>
            <consortium name="The Broad Institute Genomics Platform"/>
            <consortium name="The Broad Institute Genome Sequencing Center for Infectious Disease"/>
            <person name="Wu L."/>
            <person name="Ma J."/>
        </authorList>
    </citation>
    <scope>NUCLEOTIDE SEQUENCE [LARGE SCALE GENOMIC DNA]</scope>
    <source>
        <strain evidence="5">JCM 17939</strain>
    </source>
</reference>
<comment type="caution">
    <text evidence="4">The sequence shown here is derived from an EMBL/GenBank/DDBJ whole genome shotgun (WGS) entry which is preliminary data.</text>
</comment>
<proteinExistence type="predicted"/>
<organism evidence="4 5">
    <name type="scientific">Actinoallomurus vinaceus</name>
    <dbReference type="NCBI Taxonomy" id="1080074"/>
    <lineage>
        <taxon>Bacteria</taxon>
        <taxon>Bacillati</taxon>
        <taxon>Actinomycetota</taxon>
        <taxon>Actinomycetes</taxon>
        <taxon>Streptosporangiales</taxon>
        <taxon>Thermomonosporaceae</taxon>
        <taxon>Actinoallomurus</taxon>
    </lineage>
</organism>
<sequence>MSGPGFRAEPAGEGLAEVALGANLIRAVALGMFVERTTEVLHAAGFTLRDASRAAGSFTWFVVGRTVEEQALPELDAADAEQARRLFPTVARAMAERQATGDTQEEAFRFSVQIMIAGMGALQRQAAGLGPDG</sequence>
<keyword evidence="1" id="KW-0805">Transcription regulation</keyword>